<evidence type="ECO:0000313" key="4">
    <source>
        <dbReference type="EMBL" id="KAK8781428.1"/>
    </source>
</evidence>
<accession>A0AAQ4F408</accession>
<dbReference type="AlphaFoldDB" id="A0AAQ4F408"/>
<dbReference type="SMART" id="SM01318">
    <property type="entry name" value="SVWC"/>
    <property type="match status" value="1"/>
</dbReference>
<protein>
    <recommendedName>
        <fullName evidence="3">Single domain-containing protein</fullName>
    </recommendedName>
</protein>
<evidence type="ECO:0000259" key="3">
    <source>
        <dbReference type="SMART" id="SM01318"/>
    </source>
</evidence>
<evidence type="ECO:0000313" key="5">
    <source>
        <dbReference type="Proteomes" id="UP001321473"/>
    </source>
</evidence>
<sequence length="100" mass="11673">MAHKMKKEVVANNYVNESSTDVNVWERYCTHKGRPVYGTVKGSKPCELWTCESQNKRVSISKCSNETLPEHCEWAEGEEDNMFPHCCPRKKCEEEYTRLL</sequence>
<comment type="caution">
    <text evidence="4">The sequence shown here is derived from an EMBL/GenBank/DDBJ whole genome shotgun (WGS) entry which is preliminary data.</text>
</comment>
<comment type="subcellular location">
    <subcellularLocation>
        <location evidence="1">Secreted</location>
    </subcellularLocation>
</comment>
<name>A0AAQ4F408_AMBAM</name>
<dbReference type="EMBL" id="JARKHS020007714">
    <property type="protein sequence ID" value="KAK8781428.1"/>
    <property type="molecule type" value="Genomic_DNA"/>
</dbReference>
<proteinExistence type="predicted"/>
<feature type="domain" description="Single" evidence="3">
    <location>
        <begin position="29"/>
        <end position="92"/>
    </location>
</feature>
<reference evidence="4 5" key="1">
    <citation type="journal article" date="2023" name="Arcadia Sci">
        <title>De novo assembly of a long-read Amblyomma americanum tick genome.</title>
        <authorList>
            <person name="Chou S."/>
            <person name="Poskanzer K.E."/>
            <person name="Rollins M."/>
            <person name="Thuy-Boun P.S."/>
        </authorList>
    </citation>
    <scope>NUCLEOTIDE SEQUENCE [LARGE SCALE GENOMIC DNA]</scope>
    <source>
        <strain evidence="4">F_SG_1</strain>
        <tissue evidence="4">Salivary glands</tissue>
    </source>
</reference>
<keyword evidence="2" id="KW-0964">Secreted</keyword>
<evidence type="ECO:0000256" key="1">
    <source>
        <dbReference type="ARBA" id="ARBA00004613"/>
    </source>
</evidence>
<keyword evidence="5" id="KW-1185">Reference proteome</keyword>
<dbReference type="GO" id="GO:0005576">
    <property type="term" value="C:extracellular region"/>
    <property type="evidence" value="ECO:0007669"/>
    <property type="project" value="UniProtKB-SubCell"/>
</dbReference>
<dbReference type="Pfam" id="PF15430">
    <property type="entry name" value="SVWC"/>
    <property type="match status" value="1"/>
</dbReference>
<dbReference type="Proteomes" id="UP001321473">
    <property type="component" value="Unassembled WGS sequence"/>
</dbReference>
<dbReference type="InterPro" id="IPR029277">
    <property type="entry name" value="SVWC_dom"/>
</dbReference>
<evidence type="ECO:0000256" key="2">
    <source>
        <dbReference type="ARBA" id="ARBA00022525"/>
    </source>
</evidence>
<gene>
    <name evidence="4" type="ORF">V5799_017229</name>
</gene>
<organism evidence="4 5">
    <name type="scientific">Amblyomma americanum</name>
    <name type="common">Lone star tick</name>
    <dbReference type="NCBI Taxonomy" id="6943"/>
    <lineage>
        <taxon>Eukaryota</taxon>
        <taxon>Metazoa</taxon>
        <taxon>Ecdysozoa</taxon>
        <taxon>Arthropoda</taxon>
        <taxon>Chelicerata</taxon>
        <taxon>Arachnida</taxon>
        <taxon>Acari</taxon>
        <taxon>Parasitiformes</taxon>
        <taxon>Ixodida</taxon>
        <taxon>Ixodoidea</taxon>
        <taxon>Ixodidae</taxon>
        <taxon>Amblyomminae</taxon>
        <taxon>Amblyomma</taxon>
    </lineage>
</organism>